<reference evidence="2" key="2">
    <citation type="submission" date="2022-06" db="UniProtKB">
        <authorList>
            <consortium name="EnsemblMetazoa"/>
        </authorList>
    </citation>
    <scope>IDENTIFICATION</scope>
</reference>
<organism evidence="2 3">
    <name type="scientific">Onchocerca volvulus</name>
    <dbReference type="NCBI Taxonomy" id="6282"/>
    <lineage>
        <taxon>Eukaryota</taxon>
        <taxon>Metazoa</taxon>
        <taxon>Ecdysozoa</taxon>
        <taxon>Nematoda</taxon>
        <taxon>Chromadorea</taxon>
        <taxon>Rhabditida</taxon>
        <taxon>Spirurina</taxon>
        <taxon>Spiruromorpha</taxon>
        <taxon>Filarioidea</taxon>
        <taxon>Onchocercidae</taxon>
        <taxon>Onchocerca</taxon>
    </lineage>
</organism>
<name>A0A8R1Y1Z9_ONCVO</name>
<dbReference type="Proteomes" id="UP000024404">
    <property type="component" value="Unassembled WGS sequence"/>
</dbReference>
<sequence>MNVFFSLLFILDSSSYTRAEKWRPQQCCQCMCCICKSICDLSRNIQGESDTISSFKNSFFQNLPSSKISSIESQTLSDVAQPTIDVKDSLIPMMPNDEKTNPEKSFLTDDKISHPLIVEKLESLPAPVNHFAVDRIFQENNLRRPISGQWTDAWNTPTIPVPSTTLDFDQDYDESRNYLSNNQVSEKNIDTVNISPSESCGNSCSELADSSYNFSEIQTAKPWLVEQDEEFKKPEKQDKENYYDEVEDERNGHIAFSPYSRLKKLQNTFMDIIPKKPCELCDISYIQKKESLEQENEMISFAGKSNFQGTDIMKSKSKLHIADNIDNINFKQVNKSSNSNLRINFLSTAENQKAQNLKKPQLQGHHKTNGPFKKIIFRPLNRNLLRTNPMTKKSKELDQLNISPFSSLKFRKKLGDETTKFLVKSFKLMRVQAPKNNITDAVLSTPVPMKKTSLEDGIIESLTDSIGIQNLTLKSFGKQRNMLDQVAHKFLKLQRKMVNNTVKKAGDLQFSNIRRKPRRKELIDRFLPFIQKPENENMPGKFRNILLFELQRDIWSNISNRSRKSSRKEKLKKLSEVLITPIPIQNTMLNRFIQQHILVKKD</sequence>
<keyword evidence="3" id="KW-1185">Reference proteome</keyword>
<evidence type="ECO:0000256" key="1">
    <source>
        <dbReference type="SAM" id="SignalP"/>
    </source>
</evidence>
<dbReference type="EnsemblMetazoa" id="OVOC6580.1">
    <property type="protein sequence ID" value="OVOC6580.1"/>
    <property type="gene ID" value="WBGene00243389"/>
</dbReference>
<feature type="signal peptide" evidence="1">
    <location>
        <begin position="1"/>
        <end position="19"/>
    </location>
</feature>
<proteinExistence type="predicted"/>
<dbReference type="AlphaFoldDB" id="A0A8R1Y1Z9"/>
<keyword evidence="1" id="KW-0732">Signal</keyword>
<protein>
    <submittedName>
        <fullName evidence="2">Uncharacterized protein</fullName>
    </submittedName>
</protein>
<accession>A0A8R1Y1Z9</accession>
<feature type="chain" id="PRO_5035926843" evidence="1">
    <location>
        <begin position="20"/>
        <end position="602"/>
    </location>
</feature>
<dbReference type="OMA" id="DKENYYD"/>
<dbReference type="EMBL" id="CMVM020000177">
    <property type="status" value="NOT_ANNOTATED_CDS"/>
    <property type="molecule type" value="Genomic_DNA"/>
</dbReference>
<evidence type="ECO:0000313" key="3">
    <source>
        <dbReference type="Proteomes" id="UP000024404"/>
    </source>
</evidence>
<evidence type="ECO:0000313" key="2">
    <source>
        <dbReference type="EnsemblMetazoa" id="OVOC6580.1"/>
    </source>
</evidence>
<reference evidence="3" key="1">
    <citation type="submission" date="2013-10" db="EMBL/GenBank/DDBJ databases">
        <title>Genome sequencing of Onchocerca volvulus.</title>
        <authorList>
            <person name="Cotton J."/>
            <person name="Tsai J."/>
            <person name="Stanley E."/>
            <person name="Tracey A."/>
            <person name="Holroyd N."/>
            <person name="Lustigman S."/>
            <person name="Berriman M."/>
        </authorList>
    </citation>
    <scope>NUCLEOTIDE SEQUENCE</scope>
</reference>